<proteinExistence type="predicted"/>
<evidence type="ECO:0000313" key="1">
    <source>
        <dbReference type="EMBL" id="AIF29516.1"/>
    </source>
</evidence>
<name>A0A075IJU5_9GAMM</name>
<organism evidence="1">
    <name type="scientific">Pseudoalteromonas hodoensis</name>
    <dbReference type="NCBI Taxonomy" id="1081601"/>
    <lineage>
        <taxon>Bacteria</taxon>
        <taxon>Pseudomonadati</taxon>
        <taxon>Pseudomonadota</taxon>
        <taxon>Gammaproteobacteria</taxon>
        <taxon>Alteromonadales</taxon>
        <taxon>Pseudoalteromonadaceae</taxon>
        <taxon>Pseudoalteromonas</taxon>
    </lineage>
</organism>
<dbReference type="EMBL" id="KJ850914">
    <property type="protein sequence ID" value="AIF29516.1"/>
    <property type="molecule type" value="Genomic_DNA"/>
</dbReference>
<reference evidence="1" key="1">
    <citation type="journal article" date="2014" name="Appl. Biochem. Biotechnol.">
        <title>Production and Characterization of a Novel Thermostable Extracellular Agarase from Pseudoalteromonas hodoensis Newly Isolated from the West Sea of South Korea.</title>
        <authorList>
            <person name="Chi W.J."/>
            <person name="Park J.S."/>
            <person name="Kang D.K."/>
            <person name="Hong S.K."/>
        </authorList>
    </citation>
    <scope>NUCLEOTIDE SEQUENCE</scope>
    <source>
        <strain evidence="1">H7</strain>
    </source>
</reference>
<reference evidence="1" key="2">
    <citation type="submission" date="2014-05" db="EMBL/GenBank/DDBJ databases">
        <authorList>
            <person name="Chi W.-J."/>
            <person name="Hong S.-K."/>
        </authorList>
    </citation>
    <scope>NUCLEOTIDE SEQUENCE</scope>
    <source>
        <strain evidence="1">H7</strain>
    </source>
</reference>
<accession>A0A075IJU5</accession>
<dbReference type="AlphaFoldDB" id="A0A075IJU5"/>
<sequence>MKFKIAFMFLLVSMFLIYKFYSPQETNNSGSSNALNKGSEAGLKLLNNLSLGSQTKQFELCSNNLETLKTNDDYSTCVDSVLINENKRLLREQAKLVEPIYLAWIYFNWQEALLHLTSLKLELQDFLIKKIAYTVGQIDLQELLIWIDNSKLNNDIKAKLITAGYLSYMESRPETVLEEVSYLSNTSIKMAVIDNLLTQWGVQDTLEALSWIEQQPRPDMYMRLILPMLTALIDKDTSLAEETILLLDDSQIKYDAVAYFTQKLASDDIESSESWVLSLPGGPVRQAGLRRLVEVMATQRVELSRILDIILAENDLTLQGKLLTNLVATSPEKGLDALKEIIPTLSFPIAVRKSLLAALTKRLIAQNPDATKIWLNSLTPTEETSYAKRLAGENMLASSLSSSIEIANSMYSSKERILLIEAAFSFVKQQDEIDYNFLYRSLVLTESEITHLENHYND</sequence>
<protein>
    <submittedName>
        <fullName evidence="1">Uncharacterized protein</fullName>
    </submittedName>
</protein>
<reference evidence="1" key="3">
    <citation type="journal article" date="2015" name="Appl. Biochem. Biotechnol.">
        <title>Cloning, expression, and biochemical characterization of a GH16 beta-agarase AgaH71 from Pseudoalteromonas hodoensis H7.</title>
        <authorList>
            <person name="Park da Y."/>
            <person name="Chi W.J."/>
            <person name="Park J.S."/>
            <person name="Chang Y.K."/>
            <person name="Hong S.K."/>
        </authorList>
    </citation>
    <scope>NUCLEOTIDE SEQUENCE</scope>
    <source>
        <strain evidence="1">H7</strain>
    </source>
</reference>